<evidence type="ECO:0000313" key="1">
    <source>
        <dbReference type="EMBL" id="NLA55363.1"/>
    </source>
</evidence>
<name>A0A7X6PMJ7_9CORY</name>
<sequence length="79" mass="8685">MDQLTITSATADHLDSLLRRLSPPAPPTLPPGSHTAAALDRAARHWTGTHRAAESALRDHVHEVRGFLGRVRDLDRSLF</sequence>
<gene>
    <name evidence="1" type="ORF">GX859_03540</name>
</gene>
<dbReference type="EMBL" id="JAAZHI010000079">
    <property type="protein sequence ID" value="NLA55363.1"/>
    <property type="molecule type" value="Genomic_DNA"/>
</dbReference>
<comment type="caution">
    <text evidence="1">The sequence shown here is derived from an EMBL/GenBank/DDBJ whole genome shotgun (WGS) entry which is preliminary data.</text>
</comment>
<dbReference type="AlphaFoldDB" id="A0A7X6PMJ7"/>
<evidence type="ECO:0000313" key="2">
    <source>
        <dbReference type="Proteomes" id="UP000557899"/>
    </source>
</evidence>
<proteinExistence type="predicted"/>
<organism evidence="1 2">
    <name type="scientific">Corynebacterium humireducens</name>
    <dbReference type="NCBI Taxonomy" id="1223514"/>
    <lineage>
        <taxon>Bacteria</taxon>
        <taxon>Bacillati</taxon>
        <taxon>Actinomycetota</taxon>
        <taxon>Actinomycetes</taxon>
        <taxon>Mycobacteriales</taxon>
        <taxon>Corynebacteriaceae</taxon>
        <taxon>Corynebacterium</taxon>
    </lineage>
</organism>
<protein>
    <submittedName>
        <fullName evidence="1">Uncharacterized protein</fullName>
    </submittedName>
</protein>
<accession>A0A7X6PMJ7</accession>
<reference evidence="1 2" key="1">
    <citation type="journal article" date="2020" name="Biotechnol. Biofuels">
        <title>New insights from the biogas microbiome by comprehensive genome-resolved metagenomics of nearly 1600 species originating from multiple anaerobic digesters.</title>
        <authorList>
            <person name="Campanaro S."/>
            <person name="Treu L."/>
            <person name="Rodriguez-R L.M."/>
            <person name="Kovalovszki A."/>
            <person name="Ziels R.M."/>
            <person name="Maus I."/>
            <person name="Zhu X."/>
            <person name="Kougias P.G."/>
            <person name="Basile A."/>
            <person name="Luo G."/>
            <person name="Schluter A."/>
            <person name="Konstantinidis K.T."/>
            <person name="Angelidaki I."/>
        </authorList>
    </citation>
    <scope>NUCLEOTIDE SEQUENCE [LARGE SCALE GENOMIC DNA]</scope>
    <source>
        <strain evidence="1">AS15tlH2ME_198</strain>
    </source>
</reference>
<dbReference type="Proteomes" id="UP000557899">
    <property type="component" value="Unassembled WGS sequence"/>
</dbReference>